<dbReference type="AlphaFoldDB" id="A0ABD0QI55"/>
<feature type="non-terminal residue" evidence="1">
    <location>
        <position position="1"/>
    </location>
</feature>
<keyword evidence="2" id="KW-1185">Reference proteome</keyword>
<evidence type="ECO:0000313" key="2">
    <source>
        <dbReference type="Proteomes" id="UP001529510"/>
    </source>
</evidence>
<name>A0ABD0QI55_CIRMR</name>
<reference evidence="1 2" key="1">
    <citation type="submission" date="2024-05" db="EMBL/GenBank/DDBJ databases">
        <title>Genome sequencing and assembly of Indian major carp, Cirrhinus mrigala (Hamilton, 1822).</title>
        <authorList>
            <person name="Mohindra V."/>
            <person name="Chowdhury L.M."/>
            <person name="Lal K."/>
            <person name="Jena J.K."/>
        </authorList>
    </citation>
    <scope>NUCLEOTIDE SEQUENCE [LARGE SCALE GENOMIC DNA]</scope>
    <source>
        <strain evidence="1">CM1030</strain>
        <tissue evidence="1">Blood</tissue>
    </source>
</reference>
<sequence>SPVSFSNPILWHRGQNLVGSGEPRRTSQGVYQSFFHWFSDHSNPGRDDIAQ</sequence>
<dbReference type="InterPro" id="IPR037231">
    <property type="entry name" value="NAP-like_sf"/>
</dbReference>
<comment type="caution">
    <text evidence="1">The sequence shown here is derived from an EMBL/GenBank/DDBJ whole genome shotgun (WGS) entry which is preliminary data.</text>
</comment>
<evidence type="ECO:0000313" key="1">
    <source>
        <dbReference type="EMBL" id="KAL0185910.1"/>
    </source>
</evidence>
<dbReference type="SUPFAM" id="SSF143113">
    <property type="entry name" value="NAP-like"/>
    <property type="match status" value="1"/>
</dbReference>
<proteinExistence type="predicted"/>
<organism evidence="1 2">
    <name type="scientific">Cirrhinus mrigala</name>
    <name type="common">Mrigala</name>
    <dbReference type="NCBI Taxonomy" id="683832"/>
    <lineage>
        <taxon>Eukaryota</taxon>
        <taxon>Metazoa</taxon>
        <taxon>Chordata</taxon>
        <taxon>Craniata</taxon>
        <taxon>Vertebrata</taxon>
        <taxon>Euteleostomi</taxon>
        <taxon>Actinopterygii</taxon>
        <taxon>Neopterygii</taxon>
        <taxon>Teleostei</taxon>
        <taxon>Ostariophysi</taxon>
        <taxon>Cypriniformes</taxon>
        <taxon>Cyprinidae</taxon>
        <taxon>Labeoninae</taxon>
        <taxon>Labeonini</taxon>
        <taxon>Cirrhinus</taxon>
    </lineage>
</organism>
<dbReference type="Proteomes" id="UP001529510">
    <property type="component" value="Unassembled WGS sequence"/>
</dbReference>
<protein>
    <submittedName>
        <fullName evidence="1">Uncharacterized protein</fullName>
    </submittedName>
</protein>
<dbReference type="Gene3D" id="3.30.1120.90">
    <property type="entry name" value="Nucleosome assembly protein"/>
    <property type="match status" value="1"/>
</dbReference>
<feature type="non-terminal residue" evidence="1">
    <location>
        <position position="51"/>
    </location>
</feature>
<accession>A0ABD0QI55</accession>
<dbReference type="EMBL" id="JAMKFB020000008">
    <property type="protein sequence ID" value="KAL0185910.1"/>
    <property type="molecule type" value="Genomic_DNA"/>
</dbReference>
<gene>
    <name evidence="1" type="ORF">M9458_017580</name>
</gene>